<dbReference type="UniPathway" id="UPA00049">
    <property type="reaction ID" value="UER00061"/>
</dbReference>
<comment type="caution">
    <text evidence="15">Lacks conserved residue(s) required for the propagation of feature annotation.</text>
</comment>
<dbReference type="Gene3D" id="3.50.30.80">
    <property type="entry name" value="IlvD/EDD C-terminal domain-like"/>
    <property type="match status" value="1"/>
</dbReference>
<evidence type="ECO:0000256" key="11">
    <source>
        <dbReference type="ARBA" id="ARBA00029304"/>
    </source>
</evidence>
<feature type="binding site" evidence="15">
    <location>
        <position position="88"/>
    </location>
    <ligand>
        <name>Mg(2+)</name>
        <dbReference type="ChEBI" id="CHEBI:18420"/>
    </ligand>
</feature>
<keyword evidence="8 15" id="KW-0411">Iron-sulfur</keyword>
<dbReference type="GO" id="GO:0051537">
    <property type="term" value="F:2 iron, 2 sulfur cluster binding"/>
    <property type="evidence" value="ECO:0007669"/>
    <property type="project" value="UniProtKB-UniRule"/>
</dbReference>
<comment type="cofactor">
    <cofactor evidence="1 15">
        <name>Mg(2+)</name>
        <dbReference type="ChEBI" id="CHEBI:18420"/>
    </cofactor>
</comment>
<dbReference type="NCBIfam" id="TIGR00110">
    <property type="entry name" value="ilvD"/>
    <property type="match status" value="1"/>
</dbReference>
<dbReference type="PANTHER" id="PTHR43661:SF3">
    <property type="entry name" value="D-XYLONATE DEHYDRATASE YAGF-RELATED"/>
    <property type="match status" value="1"/>
</dbReference>
<comment type="similarity">
    <text evidence="2 15">Belongs to the IlvD/Edd family.</text>
</comment>
<dbReference type="GO" id="GO:0000287">
    <property type="term" value="F:magnesium ion binding"/>
    <property type="evidence" value="ECO:0007669"/>
    <property type="project" value="UniProtKB-UniRule"/>
</dbReference>
<evidence type="ECO:0000256" key="15">
    <source>
        <dbReference type="HAMAP-Rule" id="MF_00012"/>
    </source>
</evidence>
<dbReference type="PANTHER" id="PTHR43661">
    <property type="entry name" value="D-XYLONATE DEHYDRATASE"/>
    <property type="match status" value="1"/>
</dbReference>
<dbReference type="GO" id="GO:0009099">
    <property type="term" value="P:L-valine biosynthetic process"/>
    <property type="evidence" value="ECO:0007669"/>
    <property type="project" value="UniProtKB-UniRule"/>
</dbReference>
<dbReference type="Proteomes" id="UP000095651">
    <property type="component" value="Unassembled WGS sequence"/>
</dbReference>
<evidence type="ECO:0000256" key="2">
    <source>
        <dbReference type="ARBA" id="ARBA00006486"/>
    </source>
</evidence>
<dbReference type="InterPro" id="IPR037237">
    <property type="entry name" value="IlvD/EDD_N"/>
</dbReference>
<dbReference type="Pfam" id="PF24877">
    <property type="entry name" value="ILV_EDD_C"/>
    <property type="match status" value="1"/>
</dbReference>
<evidence type="ECO:0000256" key="12">
    <source>
        <dbReference type="ARBA" id="ARBA00029436"/>
    </source>
</evidence>
<evidence type="ECO:0000256" key="14">
    <source>
        <dbReference type="ARBA" id="ARBA00029490"/>
    </source>
</evidence>
<dbReference type="SUPFAM" id="SSF143975">
    <property type="entry name" value="IlvD/EDD N-terminal domain-like"/>
    <property type="match status" value="1"/>
</dbReference>
<evidence type="ECO:0000313" key="19">
    <source>
        <dbReference type="Proteomes" id="UP000095651"/>
    </source>
</evidence>
<feature type="binding site" description="via carbamate group" evidence="15">
    <location>
        <position position="131"/>
    </location>
    <ligand>
        <name>Mg(2+)</name>
        <dbReference type="ChEBI" id="CHEBI:18420"/>
    </ligand>
</feature>
<evidence type="ECO:0000256" key="8">
    <source>
        <dbReference type="ARBA" id="ARBA00023014"/>
    </source>
</evidence>
<evidence type="ECO:0000259" key="16">
    <source>
        <dbReference type="Pfam" id="PF00920"/>
    </source>
</evidence>
<evidence type="ECO:0000256" key="10">
    <source>
        <dbReference type="ARBA" id="ARBA00023304"/>
    </source>
</evidence>
<comment type="catalytic activity">
    <reaction evidence="15">
        <text>(2R,3R)-2,3-dihydroxy-3-methylpentanoate = (S)-3-methyl-2-oxopentanoate + H2O</text>
        <dbReference type="Rhea" id="RHEA:27694"/>
        <dbReference type="ChEBI" id="CHEBI:15377"/>
        <dbReference type="ChEBI" id="CHEBI:35146"/>
        <dbReference type="ChEBI" id="CHEBI:49258"/>
        <dbReference type="EC" id="4.2.1.9"/>
    </reaction>
</comment>
<keyword evidence="3 15" id="KW-0028">Amino-acid biosynthesis</keyword>
<dbReference type="InterPro" id="IPR042096">
    <property type="entry name" value="Dihydro-acid_dehy_C"/>
</dbReference>
<keyword evidence="4 15" id="KW-0001">2Fe-2S</keyword>
<evidence type="ECO:0000256" key="1">
    <source>
        <dbReference type="ARBA" id="ARBA00001946"/>
    </source>
</evidence>
<dbReference type="InterPro" id="IPR004404">
    <property type="entry name" value="DihydroxyA_deHydtase"/>
</dbReference>
<dbReference type="AlphaFoldDB" id="A0A173YCI8"/>
<dbReference type="SUPFAM" id="SSF52016">
    <property type="entry name" value="LeuD/IlvD-like"/>
    <property type="match status" value="1"/>
</dbReference>
<dbReference type="UniPathway" id="UPA00047">
    <property type="reaction ID" value="UER00057"/>
</dbReference>
<sequence>MEDFTYKNTKYRSAVVVNGMSMAGPRAHFRGMGLSNEELRKPFIGIINTHNEMHPGHVHLDKLAEQVKAGVSEAGGVPFEINTISICDGFTQGHAGMCSVLPSREVITDSIEVYVNAHMLDGLVLLGGCDKIVPAMLMAMLRINIPAILVTGGPMMPAVYQSKSYATYELKEMAGKLLKGEISKEEYEEMEGIMSPGPGSCAMMGTANSMSIAAEAMGLTLPGCAGAHAVAGKKKRIARQSGVRIVSLVEENICPRDIVTQEMLELSARVCVSVGGSTNITLHYPAIAREGRLHMTMNELGEISKTTPYLAKIKPSGVHTMLDFDEAGGVGVVLKALSGMADLDLMTVNGKTHRQNADRLTSWNQEVIRTVEHAYAPEGSIAVLHGNLAPKGCVVKQSAVVAQMRKHTGPARCFECEEDAVKAIYEGAVKAGDVIVIRNEGPKGGPGMREMLTATAALVGMGYSETVALITDGRFSGATRGPCIGHISPETSQRGPIAALQDGDRISIDIDGGSLSVELSEDEIERRLKKLPEFQYKITEGYLYRYAREVSSADEGAVLK</sequence>
<dbReference type="GO" id="GO:0004160">
    <property type="term" value="F:dihydroxy-acid dehydratase activity"/>
    <property type="evidence" value="ECO:0007669"/>
    <property type="project" value="UniProtKB-UniRule"/>
</dbReference>
<feature type="domain" description="Dihydroxy-acid/6-phosphogluconate dehydratase C-terminal" evidence="17">
    <location>
        <begin position="366"/>
        <end position="557"/>
    </location>
</feature>
<keyword evidence="7 15" id="KW-0408">Iron</keyword>
<feature type="active site" description="Proton acceptor" evidence="15">
    <location>
        <position position="476"/>
    </location>
</feature>
<comment type="pathway">
    <text evidence="13 15">Amino-acid biosynthesis; L-isoleucine biosynthesis; L-isoleucine from 2-oxobutanoate: step 3/4.</text>
</comment>
<keyword evidence="9 15" id="KW-0456">Lyase</keyword>
<comment type="subunit">
    <text evidence="15">Homodimer.</text>
</comment>
<dbReference type="EMBL" id="CYZE01000001">
    <property type="protein sequence ID" value="CUN61363.1"/>
    <property type="molecule type" value="Genomic_DNA"/>
</dbReference>
<evidence type="ECO:0000256" key="3">
    <source>
        <dbReference type="ARBA" id="ARBA00022605"/>
    </source>
</evidence>
<comment type="function">
    <text evidence="15">Functions in the biosynthesis of branched-chain amino acids. Catalyzes the dehydration of (2R,3R)-2,3-dihydroxy-3-methylpentanoate (2,3-dihydroxy-3-methylvalerate) into 2-oxo-3-methylpentanoate (2-oxo-3-methylvalerate) and of (2R)-2,3-dihydroxy-3-methylbutanoate (2,3-dihydroxyisovalerate) into 2-oxo-3-methylbutanoate (2-oxoisovalerate), the penultimate precursor to L-isoleucine and L-valine, respectively.</text>
</comment>
<protein>
    <recommendedName>
        <fullName evidence="14 15">Dihydroxy-acid dehydratase</fullName>
        <shortName evidence="15">DAD</shortName>
        <ecNumber evidence="14 15">4.2.1.9</ecNumber>
    </recommendedName>
</protein>
<comment type="pathway">
    <text evidence="12 15">Amino-acid biosynthesis; L-valine biosynthesis; L-valine from pyruvate: step 3/4.</text>
</comment>
<keyword evidence="5 15" id="KW-0479">Metal-binding</keyword>
<keyword evidence="10 15" id="KW-0100">Branched-chain amino acid biosynthesis</keyword>
<dbReference type="HAMAP" id="MF_00012">
    <property type="entry name" value="IlvD"/>
    <property type="match status" value="1"/>
</dbReference>
<feature type="binding site" evidence="15">
    <location>
        <position position="450"/>
    </location>
    <ligand>
        <name>Mg(2+)</name>
        <dbReference type="ChEBI" id="CHEBI:18420"/>
    </ligand>
</feature>
<dbReference type="PROSITE" id="PS00887">
    <property type="entry name" value="ILVD_EDD_2"/>
    <property type="match status" value="1"/>
</dbReference>
<evidence type="ECO:0000256" key="4">
    <source>
        <dbReference type="ARBA" id="ARBA00022714"/>
    </source>
</evidence>
<dbReference type="FunFam" id="3.50.30.80:FF:000001">
    <property type="entry name" value="Dihydroxy-acid dehydratase"/>
    <property type="match status" value="1"/>
</dbReference>
<dbReference type="GO" id="GO:0005829">
    <property type="term" value="C:cytosol"/>
    <property type="evidence" value="ECO:0007669"/>
    <property type="project" value="TreeGrafter"/>
</dbReference>
<organism evidence="18 19">
    <name type="scientific">Hungatella hathewayi</name>
    <dbReference type="NCBI Taxonomy" id="154046"/>
    <lineage>
        <taxon>Bacteria</taxon>
        <taxon>Bacillati</taxon>
        <taxon>Bacillota</taxon>
        <taxon>Clostridia</taxon>
        <taxon>Lachnospirales</taxon>
        <taxon>Lachnospiraceae</taxon>
        <taxon>Hungatella</taxon>
    </lineage>
</organism>
<evidence type="ECO:0000256" key="13">
    <source>
        <dbReference type="ARBA" id="ARBA00029437"/>
    </source>
</evidence>
<dbReference type="InterPro" id="IPR020558">
    <property type="entry name" value="DiOHA_6PGluconate_deHydtase_CS"/>
</dbReference>
<reference evidence="18 19" key="1">
    <citation type="submission" date="2015-09" db="EMBL/GenBank/DDBJ databases">
        <authorList>
            <consortium name="Pathogen Informatics"/>
        </authorList>
    </citation>
    <scope>NUCLEOTIDE SEQUENCE [LARGE SCALE GENOMIC DNA]</scope>
    <source>
        <strain evidence="18 19">2789STDY5608850</strain>
    </source>
</reference>
<feature type="binding site" evidence="15">
    <location>
        <position position="130"/>
    </location>
    <ligand>
        <name>Mg(2+)</name>
        <dbReference type="ChEBI" id="CHEBI:18420"/>
    </ligand>
</feature>
<accession>A0A173YCI8</accession>
<dbReference type="InterPro" id="IPR056740">
    <property type="entry name" value="ILV_EDD_C"/>
</dbReference>
<dbReference type="PROSITE" id="PS00886">
    <property type="entry name" value="ILVD_EDD_1"/>
    <property type="match status" value="1"/>
</dbReference>
<feature type="domain" description="Dihydroxy-acid/6-phosphogluconate dehydratase N-terminal" evidence="16">
    <location>
        <begin position="41"/>
        <end position="356"/>
    </location>
</feature>
<dbReference type="GO" id="GO:0009097">
    <property type="term" value="P:isoleucine biosynthetic process"/>
    <property type="evidence" value="ECO:0007669"/>
    <property type="project" value="UniProtKB-UniRule"/>
</dbReference>
<comment type="catalytic activity">
    <reaction evidence="11">
        <text>(2R)-2,3-dihydroxy-3-methylbutanoate = 3-methyl-2-oxobutanoate + H2O</text>
        <dbReference type="Rhea" id="RHEA:24809"/>
        <dbReference type="ChEBI" id="CHEBI:11851"/>
        <dbReference type="ChEBI" id="CHEBI:15377"/>
        <dbReference type="ChEBI" id="CHEBI:49072"/>
        <dbReference type="EC" id="4.2.1.9"/>
    </reaction>
    <physiologicalReaction direction="left-to-right" evidence="11">
        <dbReference type="Rhea" id="RHEA:24810"/>
    </physiologicalReaction>
</comment>
<dbReference type="NCBIfam" id="NF002068">
    <property type="entry name" value="PRK00911.1"/>
    <property type="match status" value="1"/>
</dbReference>
<name>A0A173YCI8_9FIRM</name>
<dbReference type="InterPro" id="IPR000581">
    <property type="entry name" value="ILV_EDD_N"/>
</dbReference>
<feature type="modified residue" description="N6-carboxylysine" evidence="15">
    <location>
        <position position="131"/>
    </location>
</feature>
<evidence type="ECO:0000256" key="7">
    <source>
        <dbReference type="ARBA" id="ARBA00023004"/>
    </source>
</evidence>
<proteinExistence type="inferred from homology"/>
<evidence type="ECO:0000256" key="9">
    <source>
        <dbReference type="ARBA" id="ARBA00023239"/>
    </source>
</evidence>
<evidence type="ECO:0000313" key="18">
    <source>
        <dbReference type="EMBL" id="CUN61363.1"/>
    </source>
</evidence>
<evidence type="ECO:0000256" key="5">
    <source>
        <dbReference type="ARBA" id="ARBA00022723"/>
    </source>
</evidence>
<keyword evidence="6 15" id="KW-0460">Magnesium</keyword>
<dbReference type="RefSeq" id="WP_055653005.1">
    <property type="nucleotide sequence ID" value="NZ_CABIXC010000001.1"/>
</dbReference>
<gene>
    <name evidence="18" type="primary">ilvD_1</name>
    <name evidence="15" type="synonym">ilvD</name>
    <name evidence="18" type="ORF">ERS852407_00707</name>
</gene>
<evidence type="ECO:0000256" key="6">
    <source>
        <dbReference type="ARBA" id="ARBA00022842"/>
    </source>
</evidence>
<dbReference type="EC" id="4.2.1.9" evidence="14 15"/>
<comment type="cofactor">
    <cofactor evidence="15">
        <name>[2Fe-2S] cluster</name>
        <dbReference type="ChEBI" id="CHEBI:190135"/>
    </cofactor>
    <text evidence="15">Binds 1 [2Fe-2S] cluster per subunit. This cluster acts as a Lewis acid cofactor.</text>
</comment>
<evidence type="ECO:0000259" key="17">
    <source>
        <dbReference type="Pfam" id="PF24877"/>
    </source>
</evidence>
<dbReference type="Pfam" id="PF00920">
    <property type="entry name" value="ILVD_EDD_N"/>
    <property type="match status" value="1"/>
</dbReference>